<organism evidence="1 4">
    <name type="scientific">Rotaria magnacalcarata</name>
    <dbReference type="NCBI Taxonomy" id="392030"/>
    <lineage>
        <taxon>Eukaryota</taxon>
        <taxon>Metazoa</taxon>
        <taxon>Spiralia</taxon>
        <taxon>Gnathifera</taxon>
        <taxon>Rotifera</taxon>
        <taxon>Eurotatoria</taxon>
        <taxon>Bdelloidea</taxon>
        <taxon>Philodinida</taxon>
        <taxon>Philodinidae</taxon>
        <taxon>Rotaria</taxon>
    </lineage>
</organism>
<name>A0A8S2Z140_9BILA</name>
<comment type="caution">
    <text evidence="1">The sequence shown here is derived from an EMBL/GenBank/DDBJ whole genome shotgun (WGS) entry which is preliminary data.</text>
</comment>
<dbReference type="Proteomes" id="UP000681720">
    <property type="component" value="Unassembled WGS sequence"/>
</dbReference>
<dbReference type="EMBL" id="CAJOBH010119213">
    <property type="protein sequence ID" value="CAF4702337.1"/>
    <property type="molecule type" value="Genomic_DNA"/>
</dbReference>
<evidence type="ECO:0000313" key="4">
    <source>
        <dbReference type="Proteomes" id="UP000681720"/>
    </source>
</evidence>
<dbReference type="Proteomes" id="UP000681967">
    <property type="component" value="Unassembled WGS sequence"/>
</dbReference>
<gene>
    <name evidence="2" type="ORF">BYL167_LOCUS44146</name>
    <name evidence="1" type="ORF">GIL414_LOCUS38136</name>
    <name evidence="3" type="ORF">GIL414_LOCUS53505</name>
</gene>
<evidence type="ECO:0000313" key="2">
    <source>
        <dbReference type="EMBL" id="CAF4702337.1"/>
    </source>
</evidence>
<dbReference type="EMBL" id="CAJOBJ010099839">
    <property type="protein sequence ID" value="CAF4582395.1"/>
    <property type="molecule type" value="Genomic_DNA"/>
</dbReference>
<proteinExistence type="predicted"/>
<protein>
    <submittedName>
        <fullName evidence="1">Uncharacterized protein</fullName>
    </submittedName>
</protein>
<evidence type="ECO:0000313" key="1">
    <source>
        <dbReference type="EMBL" id="CAF4582395.1"/>
    </source>
</evidence>
<feature type="non-terminal residue" evidence="1">
    <location>
        <position position="1"/>
    </location>
</feature>
<dbReference type="AlphaFoldDB" id="A0A8S2Z140"/>
<dbReference type="EMBL" id="CAJOBJ010185639">
    <property type="protein sequence ID" value="CAF4934920.1"/>
    <property type="molecule type" value="Genomic_DNA"/>
</dbReference>
<evidence type="ECO:0000313" key="3">
    <source>
        <dbReference type="EMBL" id="CAF4934920.1"/>
    </source>
</evidence>
<feature type="non-terminal residue" evidence="1">
    <location>
        <position position="55"/>
    </location>
</feature>
<reference evidence="1" key="1">
    <citation type="submission" date="2021-02" db="EMBL/GenBank/DDBJ databases">
        <authorList>
            <person name="Nowell W R."/>
        </authorList>
    </citation>
    <scope>NUCLEOTIDE SEQUENCE</scope>
</reference>
<accession>A0A8S2Z140</accession>
<sequence>NKVLPPSFVTYARDLAVSNVLSFDLSVRRHAVRALGLLAVYDKQLMMENLELINK</sequence>